<dbReference type="AlphaFoldDB" id="K1PL70"/>
<feature type="region of interest" description="Disordered" evidence="1">
    <location>
        <begin position="157"/>
        <end position="223"/>
    </location>
</feature>
<evidence type="ECO:0000256" key="1">
    <source>
        <dbReference type="SAM" id="MobiDB-lite"/>
    </source>
</evidence>
<dbReference type="InParanoid" id="K1PL70"/>
<feature type="compositionally biased region" description="Polar residues" evidence="1">
    <location>
        <begin position="43"/>
        <end position="55"/>
    </location>
</feature>
<feature type="region of interest" description="Disordered" evidence="1">
    <location>
        <begin position="41"/>
        <end position="123"/>
    </location>
</feature>
<name>K1PL70_MAGGI</name>
<evidence type="ECO:0000313" key="2">
    <source>
        <dbReference type="EMBL" id="EKC22478.1"/>
    </source>
</evidence>
<gene>
    <name evidence="2" type="ORF">CGI_10002184</name>
</gene>
<dbReference type="HOGENOM" id="CLU_1241190_0_0_1"/>
<accession>K1PL70</accession>
<feature type="compositionally biased region" description="Polar residues" evidence="1">
    <location>
        <begin position="157"/>
        <end position="195"/>
    </location>
</feature>
<protein>
    <submittedName>
        <fullName evidence="2">Uncharacterized protein</fullName>
    </submittedName>
</protein>
<reference evidence="2" key="1">
    <citation type="journal article" date="2012" name="Nature">
        <title>The oyster genome reveals stress adaptation and complexity of shell formation.</title>
        <authorList>
            <person name="Zhang G."/>
            <person name="Fang X."/>
            <person name="Guo X."/>
            <person name="Li L."/>
            <person name="Luo R."/>
            <person name="Xu F."/>
            <person name="Yang P."/>
            <person name="Zhang L."/>
            <person name="Wang X."/>
            <person name="Qi H."/>
            <person name="Xiong Z."/>
            <person name="Que H."/>
            <person name="Xie Y."/>
            <person name="Holland P.W."/>
            <person name="Paps J."/>
            <person name="Zhu Y."/>
            <person name="Wu F."/>
            <person name="Chen Y."/>
            <person name="Wang J."/>
            <person name="Peng C."/>
            <person name="Meng J."/>
            <person name="Yang L."/>
            <person name="Liu J."/>
            <person name="Wen B."/>
            <person name="Zhang N."/>
            <person name="Huang Z."/>
            <person name="Zhu Q."/>
            <person name="Feng Y."/>
            <person name="Mount A."/>
            <person name="Hedgecock D."/>
            <person name="Xu Z."/>
            <person name="Liu Y."/>
            <person name="Domazet-Loso T."/>
            <person name="Du Y."/>
            <person name="Sun X."/>
            <person name="Zhang S."/>
            <person name="Liu B."/>
            <person name="Cheng P."/>
            <person name="Jiang X."/>
            <person name="Li J."/>
            <person name="Fan D."/>
            <person name="Wang W."/>
            <person name="Fu W."/>
            <person name="Wang T."/>
            <person name="Wang B."/>
            <person name="Zhang J."/>
            <person name="Peng Z."/>
            <person name="Li Y."/>
            <person name="Li N."/>
            <person name="Wang J."/>
            <person name="Chen M."/>
            <person name="He Y."/>
            <person name="Tan F."/>
            <person name="Song X."/>
            <person name="Zheng Q."/>
            <person name="Huang R."/>
            <person name="Yang H."/>
            <person name="Du X."/>
            <person name="Chen L."/>
            <person name="Yang M."/>
            <person name="Gaffney P.M."/>
            <person name="Wang S."/>
            <person name="Luo L."/>
            <person name="She Z."/>
            <person name="Ming Y."/>
            <person name="Huang W."/>
            <person name="Zhang S."/>
            <person name="Huang B."/>
            <person name="Zhang Y."/>
            <person name="Qu T."/>
            <person name="Ni P."/>
            <person name="Miao G."/>
            <person name="Wang J."/>
            <person name="Wang Q."/>
            <person name="Steinberg C.E."/>
            <person name="Wang H."/>
            <person name="Li N."/>
            <person name="Qian L."/>
            <person name="Zhang G."/>
            <person name="Li Y."/>
            <person name="Yang H."/>
            <person name="Liu X."/>
            <person name="Wang J."/>
            <person name="Yin Y."/>
            <person name="Wang J."/>
        </authorList>
    </citation>
    <scope>NUCLEOTIDE SEQUENCE [LARGE SCALE GENOMIC DNA]</scope>
    <source>
        <strain evidence="2">05x7-T-G4-1.051#20</strain>
    </source>
</reference>
<organism evidence="2">
    <name type="scientific">Magallana gigas</name>
    <name type="common">Pacific oyster</name>
    <name type="synonym">Crassostrea gigas</name>
    <dbReference type="NCBI Taxonomy" id="29159"/>
    <lineage>
        <taxon>Eukaryota</taxon>
        <taxon>Metazoa</taxon>
        <taxon>Spiralia</taxon>
        <taxon>Lophotrochozoa</taxon>
        <taxon>Mollusca</taxon>
        <taxon>Bivalvia</taxon>
        <taxon>Autobranchia</taxon>
        <taxon>Pteriomorphia</taxon>
        <taxon>Ostreida</taxon>
        <taxon>Ostreoidea</taxon>
        <taxon>Ostreidae</taxon>
        <taxon>Magallana</taxon>
    </lineage>
</organism>
<proteinExistence type="predicted"/>
<feature type="compositionally biased region" description="Low complexity" evidence="1">
    <location>
        <begin position="207"/>
        <end position="223"/>
    </location>
</feature>
<sequence>MACNGKLLTLAATDRHTDRMDQEQGENACLLWHQQGLNHAHSDGNQSLSNDNGASLSCDIRGVSPESSSERNMDSTWGSTRGNNLLSEASGGERGGGETDRPSQIRRTSPEMNRVGSLYNDTSMSHSDQLLKKMLAATSAELKSKEQLDTDLHDTLATESRSNDTSGQVDTASQSASPESLSKQEDLNFTQQLSTECDRANQKHGSPDSSSRSADFVSRSGEQ</sequence>
<feature type="compositionally biased region" description="Polar residues" evidence="1">
    <location>
        <begin position="74"/>
        <end position="87"/>
    </location>
</feature>
<dbReference type="EMBL" id="JH815817">
    <property type="protein sequence ID" value="EKC22478.1"/>
    <property type="molecule type" value="Genomic_DNA"/>
</dbReference>